<name>A0A6B0ULU2_IXORI</name>
<dbReference type="AlphaFoldDB" id="A0A6B0ULU2"/>
<accession>A0A6B0ULU2</accession>
<organism evidence="1">
    <name type="scientific">Ixodes ricinus</name>
    <name type="common">Common tick</name>
    <name type="synonym">Acarus ricinus</name>
    <dbReference type="NCBI Taxonomy" id="34613"/>
    <lineage>
        <taxon>Eukaryota</taxon>
        <taxon>Metazoa</taxon>
        <taxon>Ecdysozoa</taxon>
        <taxon>Arthropoda</taxon>
        <taxon>Chelicerata</taxon>
        <taxon>Arachnida</taxon>
        <taxon>Acari</taxon>
        <taxon>Parasitiformes</taxon>
        <taxon>Ixodida</taxon>
        <taxon>Ixodoidea</taxon>
        <taxon>Ixodidae</taxon>
        <taxon>Ixodinae</taxon>
        <taxon>Ixodes</taxon>
    </lineage>
</organism>
<dbReference type="EMBL" id="GIFC01008686">
    <property type="protein sequence ID" value="MXU90769.1"/>
    <property type="molecule type" value="Transcribed_RNA"/>
</dbReference>
<evidence type="ECO:0000313" key="1">
    <source>
        <dbReference type="EMBL" id="MXU90769.1"/>
    </source>
</evidence>
<reference evidence="1" key="1">
    <citation type="submission" date="2019-12" db="EMBL/GenBank/DDBJ databases">
        <title>An insight into the sialome of adult female Ixodes ricinus ticks feeding for 6 days.</title>
        <authorList>
            <person name="Perner J."/>
            <person name="Ribeiro J.M.C."/>
        </authorList>
    </citation>
    <scope>NUCLEOTIDE SEQUENCE</scope>
    <source>
        <strain evidence="1">Semi-engorged</strain>
        <tissue evidence="1">Salivary glands</tissue>
    </source>
</reference>
<proteinExistence type="predicted"/>
<protein>
    <submittedName>
        <fullName evidence="1">Putative secreted protein</fullName>
    </submittedName>
</protein>
<sequence length="117" mass="12737">MKTTRLQTAAPLAVATATHALPAVRVSKGHVASLYFESGFCSYTNHARFTRQMGRAPKFCDQNLRYQLRGGDERVGRLLASQPLRLLSSSPGENAAHAHLRPTFAGGHPPLKTLPMV</sequence>